<name>A0A8T0DBE7_9TREM</name>
<dbReference type="AlphaFoldDB" id="A0A8T0DBE7"/>
<comment type="caution">
    <text evidence="1">The sequence shown here is derived from an EMBL/GenBank/DDBJ whole genome shotgun (WGS) entry which is preliminary data.</text>
</comment>
<organism evidence="1 2">
    <name type="scientific">Paragonimus westermani</name>
    <dbReference type="NCBI Taxonomy" id="34504"/>
    <lineage>
        <taxon>Eukaryota</taxon>
        <taxon>Metazoa</taxon>
        <taxon>Spiralia</taxon>
        <taxon>Lophotrochozoa</taxon>
        <taxon>Platyhelminthes</taxon>
        <taxon>Trematoda</taxon>
        <taxon>Digenea</taxon>
        <taxon>Plagiorchiida</taxon>
        <taxon>Troglotremata</taxon>
        <taxon>Troglotrematidae</taxon>
        <taxon>Paragonimus</taxon>
    </lineage>
</organism>
<dbReference type="Proteomes" id="UP000699462">
    <property type="component" value="Unassembled WGS sequence"/>
</dbReference>
<dbReference type="OrthoDB" id="10312381at2759"/>
<sequence length="104" mass="11964">MADLGGGKFPRRYSKIYKPGPDECFLSRHLSKQSDVLNVSEGIHVATVPAKFWEQFNHIRNLKDLFECGLKKSSKYFDLISRALWLCPFSSYFLSSVCFNIHSL</sequence>
<evidence type="ECO:0000313" key="2">
    <source>
        <dbReference type="Proteomes" id="UP000699462"/>
    </source>
</evidence>
<proteinExistence type="predicted"/>
<gene>
    <name evidence="1" type="ORF">P879_10777</name>
</gene>
<keyword evidence="2" id="KW-1185">Reference proteome</keyword>
<reference evidence="1 2" key="1">
    <citation type="submission" date="2019-07" db="EMBL/GenBank/DDBJ databases">
        <title>Annotation for the trematode Paragonimus westermani.</title>
        <authorList>
            <person name="Choi Y.-J."/>
        </authorList>
    </citation>
    <scope>NUCLEOTIDE SEQUENCE [LARGE SCALE GENOMIC DNA]</scope>
    <source>
        <strain evidence="1">180907_Pwestermani</strain>
    </source>
</reference>
<accession>A0A8T0DBE7</accession>
<protein>
    <submittedName>
        <fullName evidence="1">Uncharacterized protein</fullName>
    </submittedName>
</protein>
<evidence type="ECO:0000313" key="1">
    <source>
        <dbReference type="EMBL" id="KAF8564254.1"/>
    </source>
</evidence>
<dbReference type="EMBL" id="JTDF01009204">
    <property type="protein sequence ID" value="KAF8564254.1"/>
    <property type="molecule type" value="Genomic_DNA"/>
</dbReference>